<dbReference type="GO" id="GO:0006396">
    <property type="term" value="P:RNA processing"/>
    <property type="evidence" value="ECO:0007669"/>
    <property type="project" value="InterPro"/>
</dbReference>
<dbReference type="InterPro" id="IPR023797">
    <property type="entry name" value="RNA3'_phos_cyclase_dom"/>
</dbReference>
<keyword evidence="4" id="KW-1185">Reference proteome</keyword>
<dbReference type="Pfam" id="PF01137">
    <property type="entry name" value="RTC"/>
    <property type="match status" value="1"/>
</dbReference>
<dbReference type="AlphaFoldDB" id="A0A6A6C0S1"/>
<gene>
    <name evidence="3" type="ORF">M409DRAFT_30149</name>
</gene>
<evidence type="ECO:0000256" key="1">
    <source>
        <dbReference type="SAM" id="MobiDB-lite"/>
    </source>
</evidence>
<evidence type="ECO:0000313" key="4">
    <source>
        <dbReference type="Proteomes" id="UP000799537"/>
    </source>
</evidence>
<feature type="domain" description="RNA 3'-terminal phosphate cyclase" evidence="2">
    <location>
        <begin position="17"/>
        <end position="409"/>
    </location>
</feature>
<dbReference type="PANTHER" id="PTHR11096">
    <property type="entry name" value="RNA 3' TERMINAL PHOSPHATE CYCLASE"/>
    <property type="match status" value="1"/>
</dbReference>
<dbReference type="OrthoDB" id="25029at2759"/>
<protein>
    <recommendedName>
        <fullName evidence="2">RNA 3'-terminal phosphate cyclase domain-containing protein</fullName>
    </recommendedName>
</protein>
<feature type="region of interest" description="Disordered" evidence="1">
    <location>
        <begin position="356"/>
        <end position="389"/>
    </location>
</feature>
<evidence type="ECO:0000313" key="3">
    <source>
        <dbReference type="EMBL" id="KAF2159399.1"/>
    </source>
</evidence>
<dbReference type="GeneID" id="54563057"/>
<dbReference type="InterPro" id="IPR000228">
    <property type="entry name" value="RNA3'_term_phos_cyc"/>
</dbReference>
<dbReference type="PANTHER" id="PTHR11096:SF0">
    <property type="entry name" value="RNA 3'-TERMINAL PHOSPHATE CYCLASE"/>
    <property type="match status" value="1"/>
</dbReference>
<dbReference type="InterPro" id="IPR013792">
    <property type="entry name" value="RNA3'P_cycl/enolpyr_Trfase_a/b"/>
</dbReference>
<dbReference type="Gene3D" id="3.65.10.20">
    <property type="entry name" value="RNA 3'-terminal phosphate cyclase domain"/>
    <property type="match status" value="2"/>
</dbReference>
<dbReference type="SUPFAM" id="SSF55205">
    <property type="entry name" value="EPT/RTPC-like"/>
    <property type="match status" value="1"/>
</dbReference>
<name>A0A6A6C0S1_ZASCE</name>
<evidence type="ECO:0000259" key="2">
    <source>
        <dbReference type="Pfam" id="PF01137"/>
    </source>
</evidence>
<dbReference type="GO" id="GO:0005634">
    <property type="term" value="C:nucleus"/>
    <property type="evidence" value="ECO:0007669"/>
    <property type="project" value="TreeGrafter"/>
</dbReference>
<accession>A0A6A6C0S1</accession>
<organism evidence="3 4">
    <name type="scientific">Zasmidium cellare ATCC 36951</name>
    <dbReference type="NCBI Taxonomy" id="1080233"/>
    <lineage>
        <taxon>Eukaryota</taxon>
        <taxon>Fungi</taxon>
        <taxon>Dikarya</taxon>
        <taxon>Ascomycota</taxon>
        <taxon>Pezizomycotina</taxon>
        <taxon>Dothideomycetes</taxon>
        <taxon>Dothideomycetidae</taxon>
        <taxon>Mycosphaerellales</taxon>
        <taxon>Mycosphaerellaceae</taxon>
        <taxon>Zasmidium</taxon>
    </lineage>
</organism>
<dbReference type="GO" id="GO:0003963">
    <property type="term" value="F:RNA-3'-phosphate cyclase activity"/>
    <property type="evidence" value="ECO:0007669"/>
    <property type="project" value="TreeGrafter"/>
</dbReference>
<feature type="compositionally biased region" description="Acidic residues" evidence="1">
    <location>
        <begin position="357"/>
        <end position="379"/>
    </location>
</feature>
<dbReference type="RefSeq" id="XP_033660288.1">
    <property type="nucleotide sequence ID" value="XM_033809785.1"/>
</dbReference>
<dbReference type="EMBL" id="ML993638">
    <property type="protein sequence ID" value="KAF2159399.1"/>
    <property type="molecule type" value="Genomic_DNA"/>
</dbReference>
<reference evidence="3" key="1">
    <citation type="journal article" date="2020" name="Stud. Mycol.">
        <title>101 Dothideomycetes genomes: a test case for predicting lifestyles and emergence of pathogens.</title>
        <authorList>
            <person name="Haridas S."/>
            <person name="Albert R."/>
            <person name="Binder M."/>
            <person name="Bloem J."/>
            <person name="Labutti K."/>
            <person name="Salamov A."/>
            <person name="Andreopoulos B."/>
            <person name="Baker S."/>
            <person name="Barry K."/>
            <person name="Bills G."/>
            <person name="Bluhm B."/>
            <person name="Cannon C."/>
            <person name="Castanera R."/>
            <person name="Culley D."/>
            <person name="Daum C."/>
            <person name="Ezra D."/>
            <person name="Gonzalez J."/>
            <person name="Henrissat B."/>
            <person name="Kuo A."/>
            <person name="Liang C."/>
            <person name="Lipzen A."/>
            <person name="Lutzoni F."/>
            <person name="Magnuson J."/>
            <person name="Mondo S."/>
            <person name="Nolan M."/>
            <person name="Ohm R."/>
            <person name="Pangilinan J."/>
            <person name="Park H.-J."/>
            <person name="Ramirez L."/>
            <person name="Alfaro M."/>
            <person name="Sun H."/>
            <person name="Tritt A."/>
            <person name="Yoshinaga Y."/>
            <person name="Zwiers L.-H."/>
            <person name="Turgeon B."/>
            <person name="Goodwin S."/>
            <person name="Spatafora J."/>
            <person name="Crous P."/>
            <person name="Grigoriev I."/>
        </authorList>
    </citation>
    <scope>NUCLEOTIDE SEQUENCE</scope>
    <source>
        <strain evidence="3">ATCC 36951</strain>
    </source>
</reference>
<dbReference type="InterPro" id="IPR037136">
    <property type="entry name" value="RNA3'_phos_cyclase_dom_sf"/>
</dbReference>
<sequence>MAPSKDKTPIELDGRTLEGGGQLLRNALCLSSLTSTPIKITNIRGNRSGGGGLKPQHLACVNWLAHATNATVEGAEKGSKTLLFRPKALGEEELSPAFEEKTLENGKKVYVCKLEIGTAGSTGLALQAVLPFILFTKFPEQRTVVLEVSGGTNVDGAPSYDYITHVLLPTLSRIGLPRITATLQKRGWSTGNGPGIGSFTLSIPPLTTLPLPTFTYTPSPSTTTSRPEPPSSITAIFLAPSTTHTHISSILPTTLAHHFPPTIPLHIQTESSLSEKRIYLLLLAHFPGDTHTLASDHLYVRKIRSLERATTEMVELCAKKLAEEVGSGAWVDGWLRDQVVVFQALARGRCVVFPGWEGDEDGDGDEEDEDGDEDSEGGGEVESRELREPTLHARTAEWVAKMMLGVKFDAQGVCEGVAFGRDREGANGVEEVVKGLEEVQLGD</sequence>
<dbReference type="Proteomes" id="UP000799537">
    <property type="component" value="Unassembled WGS sequence"/>
</dbReference>
<proteinExistence type="predicted"/>